<protein>
    <submittedName>
        <fullName evidence="2">Ribonuclease III</fullName>
    </submittedName>
</protein>
<reference evidence="2" key="1">
    <citation type="journal article" date="2020" name="Stud. Mycol.">
        <title>101 Dothideomycetes genomes: a test case for predicting lifestyles and emergence of pathogens.</title>
        <authorList>
            <person name="Haridas S."/>
            <person name="Albert R."/>
            <person name="Binder M."/>
            <person name="Bloem J."/>
            <person name="Labutti K."/>
            <person name="Salamov A."/>
            <person name="Andreopoulos B."/>
            <person name="Baker S."/>
            <person name="Barry K."/>
            <person name="Bills G."/>
            <person name="Bluhm B."/>
            <person name="Cannon C."/>
            <person name="Castanera R."/>
            <person name="Culley D."/>
            <person name="Daum C."/>
            <person name="Ezra D."/>
            <person name="Gonzalez J."/>
            <person name="Henrissat B."/>
            <person name="Kuo A."/>
            <person name="Liang C."/>
            <person name="Lipzen A."/>
            <person name="Lutzoni F."/>
            <person name="Magnuson J."/>
            <person name="Mondo S."/>
            <person name="Nolan M."/>
            <person name="Ohm R."/>
            <person name="Pangilinan J."/>
            <person name="Park H.-J."/>
            <person name="Ramirez L."/>
            <person name="Alfaro M."/>
            <person name="Sun H."/>
            <person name="Tritt A."/>
            <person name="Yoshinaga Y."/>
            <person name="Zwiers L.-H."/>
            <person name="Turgeon B."/>
            <person name="Goodwin S."/>
            <person name="Spatafora J."/>
            <person name="Crous P."/>
            <person name="Grigoriev I."/>
        </authorList>
    </citation>
    <scope>NUCLEOTIDE SEQUENCE</scope>
    <source>
        <strain evidence="2">CBS 116005</strain>
    </source>
</reference>
<dbReference type="OrthoDB" id="67027at2759"/>
<organism evidence="2 3">
    <name type="scientific">Teratosphaeria nubilosa</name>
    <dbReference type="NCBI Taxonomy" id="161662"/>
    <lineage>
        <taxon>Eukaryota</taxon>
        <taxon>Fungi</taxon>
        <taxon>Dikarya</taxon>
        <taxon>Ascomycota</taxon>
        <taxon>Pezizomycotina</taxon>
        <taxon>Dothideomycetes</taxon>
        <taxon>Dothideomycetidae</taxon>
        <taxon>Mycosphaerellales</taxon>
        <taxon>Teratosphaeriaceae</taxon>
        <taxon>Teratosphaeria</taxon>
    </lineage>
</organism>
<feature type="domain" description="RNase III" evidence="1">
    <location>
        <begin position="18"/>
        <end position="128"/>
    </location>
</feature>
<dbReference type="Pfam" id="PF14622">
    <property type="entry name" value="Ribonucleas_3_3"/>
    <property type="match status" value="1"/>
</dbReference>
<dbReference type="GO" id="GO:0004525">
    <property type="term" value="F:ribonuclease III activity"/>
    <property type="evidence" value="ECO:0007669"/>
    <property type="project" value="InterPro"/>
</dbReference>
<dbReference type="GO" id="GO:0006396">
    <property type="term" value="P:RNA processing"/>
    <property type="evidence" value="ECO:0007669"/>
    <property type="project" value="InterPro"/>
</dbReference>
<sequence length="147" mass="15478">MAAHKLEQAKALVLQFAGYEFTNDDVLYEAIDTTGLRIAQSNQRLALLGDVILKHFILDDWYPTGQAKGIGNDLVATIGSNANLATAGARVGLEECIVTHPGNPGSVSDGMLSTAVEAVLGAIYVDSRKDMAVVRTAMEGLGLKFGG</sequence>
<evidence type="ECO:0000313" key="3">
    <source>
        <dbReference type="Proteomes" id="UP000799436"/>
    </source>
</evidence>
<keyword evidence="3" id="KW-1185">Reference proteome</keyword>
<dbReference type="Proteomes" id="UP000799436">
    <property type="component" value="Unassembled WGS sequence"/>
</dbReference>
<dbReference type="SUPFAM" id="SSF69065">
    <property type="entry name" value="RNase III domain-like"/>
    <property type="match status" value="1"/>
</dbReference>
<dbReference type="EMBL" id="ML995829">
    <property type="protein sequence ID" value="KAF2770048.1"/>
    <property type="molecule type" value="Genomic_DNA"/>
</dbReference>
<dbReference type="PROSITE" id="PS50142">
    <property type="entry name" value="RNASE_3_2"/>
    <property type="match status" value="1"/>
</dbReference>
<gene>
    <name evidence="2" type="ORF">EJ03DRAFT_350855</name>
</gene>
<dbReference type="InterPro" id="IPR036389">
    <property type="entry name" value="RNase_III_sf"/>
</dbReference>
<dbReference type="CDD" id="cd00593">
    <property type="entry name" value="RIBOc"/>
    <property type="match status" value="1"/>
</dbReference>
<dbReference type="InterPro" id="IPR000999">
    <property type="entry name" value="RNase_III_dom"/>
</dbReference>
<evidence type="ECO:0000313" key="2">
    <source>
        <dbReference type="EMBL" id="KAF2770048.1"/>
    </source>
</evidence>
<proteinExistence type="predicted"/>
<dbReference type="AlphaFoldDB" id="A0A6G1LCA0"/>
<name>A0A6G1LCA0_9PEZI</name>
<accession>A0A6G1LCA0</accession>
<dbReference type="SMART" id="SM00535">
    <property type="entry name" value="RIBOc"/>
    <property type="match status" value="1"/>
</dbReference>
<evidence type="ECO:0000259" key="1">
    <source>
        <dbReference type="PROSITE" id="PS50142"/>
    </source>
</evidence>
<dbReference type="Gene3D" id="1.10.1520.10">
    <property type="entry name" value="Ribonuclease III domain"/>
    <property type="match status" value="1"/>
</dbReference>